<keyword evidence="2" id="KW-1185">Reference proteome</keyword>
<dbReference type="EMBL" id="JAMBEP010000001">
    <property type="protein sequence ID" value="MCL1633679.1"/>
    <property type="molecule type" value="Genomic_DNA"/>
</dbReference>
<evidence type="ECO:0000313" key="1">
    <source>
        <dbReference type="EMBL" id="MCL1633679.1"/>
    </source>
</evidence>
<proteinExistence type="predicted"/>
<dbReference type="InterPro" id="IPR016631">
    <property type="entry name" value="Regulatory_RpfE"/>
</dbReference>
<comment type="caution">
    <text evidence="1">The sequence shown here is derived from an EMBL/GenBank/DDBJ whole genome shotgun (WGS) entry which is preliminary data.</text>
</comment>
<sequence length="315" mass="34490">MARATFLLPAAERFGGQRLSATTAVALGRADRPPATQAGRRAQLLRHYSLPPGTWPIAALSRQADAGDAGTDAWLRADPVYMRPDINGVRLMAHGESMGMTRTDSEALLPALKPLFGDAGFALDAPAPSRWYLRMARETRIPAFADPGDALGDDVFEHADLGPDGSRWRVLQSEAQIVLHNHPWNAARAAQGKPPINSLWFWGAGTLPDARMRAHDAHPTACTGDPTLHALASAAGGAQRLPARYPGAAGDALFDLAAMRDLARLDADWLQPALDALRRGDIERLQLDCEDGRRFALERAHRWRFWRRPLQRLSE</sequence>
<organism evidence="1 2">
    <name type="scientific">Luteimonas galliterrae</name>
    <dbReference type="NCBI Taxonomy" id="2940486"/>
    <lineage>
        <taxon>Bacteria</taxon>
        <taxon>Pseudomonadati</taxon>
        <taxon>Pseudomonadota</taxon>
        <taxon>Gammaproteobacteria</taxon>
        <taxon>Lysobacterales</taxon>
        <taxon>Lysobacteraceae</taxon>
        <taxon>Luteimonas</taxon>
    </lineage>
</organism>
<dbReference type="Proteomes" id="UP001431217">
    <property type="component" value="Unassembled WGS sequence"/>
</dbReference>
<reference evidence="1 2" key="1">
    <citation type="submission" date="2022-05" db="EMBL/GenBank/DDBJ databases">
        <title>Luteimonas sp. SX5, whole genome shotgun sequencing project.</title>
        <authorList>
            <person name="Zhao G."/>
            <person name="Shen L."/>
        </authorList>
    </citation>
    <scope>NUCLEOTIDE SEQUENCE [LARGE SCALE GENOMIC DNA]</scope>
    <source>
        <strain evidence="1 2">SX5</strain>
    </source>
</reference>
<dbReference type="PIRSF" id="PIRSF015283">
    <property type="entry name" value="Regulatory_RpfE"/>
    <property type="match status" value="1"/>
</dbReference>
<evidence type="ECO:0000313" key="2">
    <source>
        <dbReference type="Proteomes" id="UP001431217"/>
    </source>
</evidence>
<protein>
    <submittedName>
        <fullName evidence="1">Phosphoglycerate mutase</fullName>
    </submittedName>
</protein>
<gene>
    <name evidence="1" type="ORF">M2650_03340</name>
</gene>
<name>A0ABT0MHF9_9GAMM</name>
<dbReference type="RefSeq" id="WP_249471150.1">
    <property type="nucleotide sequence ID" value="NZ_JAMBEP010000001.1"/>
</dbReference>
<accession>A0ABT0MHF9</accession>